<organism evidence="1 2">
    <name type="scientific">Novosphingobium colocasiae</name>
    <dbReference type="NCBI Taxonomy" id="1256513"/>
    <lineage>
        <taxon>Bacteria</taxon>
        <taxon>Pseudomonadati</taxon>
        <taxon>Pseudomonadota</taxon>
        <taxon>Alphaproteobacteria</taxon>
        <taxon>Sphingomonadales</taxon>
        <taxon>Sphingomonadaceae</taxon>
        <taxon>Novosphingobium</taxon>
    </lineage>
</organism>
<dbReference type="InterPro" id="IPR016084">
    <property type="entry name" value="Haem_Oase-like_multi-hlx"/>
</dbReference>
<sequence>MSRSDNALNATSTSPPVVLEALRCATGPAHDKLDAAFGSLDLTRKDDLARFLRGHATGMAAIFAPFRAFVAGELDLSCPDYPAALRADLTELGEDTTTLPRISSPWLAADGAALGLAYVVAGSRLGLAMLRKRGYHGQSAGLRSRYMEDESGIGIWRALLAHMRAAELDDAHIAAACTAARDTFTCFAEAFDASARSGERIVEPDAA</sequence>
<comment type="caution">
    <text evidence="1">The sequence shown here is derived from an EMBL/GenBank/DDBJ whole genome shotgun (WGS) entry which is preliminary data.</text>
</comment>
<dbReference type="CDD" id="cd19166">
    <property type="entry name" value="HemeO-bac"/>
    <property type="match status" value="1"/>
</dbReference>
<dbReference type="SUPFAM" id="SSF48613">
    <property type="entry name" value="Heme oxygenase-like"/>
    <property type="match status" value="1"/>
</dbReference>
<reference evidence="1" key="2">
    <citation type="submission" date="2020-09" db="EMBL/GenBank/DDBJ databases">
        <authorList>
            <person name="Sun Q."/>
            <person name="Kim S."/>
        </authorList>
    </citation>
    <scope>NUCLEOTIDE SEQUENCE</scope>
    <source>
        <strain evidence="1">KCTC 32255</strain>
    </source>
</reference>
<keyword evidence="2" id="KW-1185">Reference proteome</keyword>
<name>A0A918PFR3_9SPHN</name>
<accession>A0A918PFR3</accession>
<dbReference type="AlphaFoldDB" id="A0A918PFR3"/>
<dbReference type="Proteomes" id="UP000648075">
    <property type="component" value="Unassembled WGS sequence"/>
</dbReference>
<dbReference type="Gene3D" id="1.20.910.10">
    <property type="entry name" value="Heme oxygenase-like"/>
    <property type="match status" value="1"/>
</dbReference>
<evidence type="ECO:0000313" key="2">
    <source>
        <dbReference type="Proteomes" id="UP000648075"/>
    </source>
</evidence>
<protein>
    <recommendedName>
        <fullName evidence="3">Heme oxygenase</fullName>
    </recommendedName>
</protein>
<evidence type="ECO:0000313" key="1">
    <source>
        <dbReference type="EMBL" id="GGZ05945.1"/>
    </source>
</evidence>
<evidence type="ECO:0008006" key="3">
    <source>
        <dbReference type="Google" id="ProtNLM"/>
    </source>
</evidence>
<reference evidence="1" key="1">
    <citation type="journal article" date="2014" name="Int. J. Syst. Evol. Microbiol.">
        <title>Complete genome sequence of Corynebacterium casei LMG S-19264T (=DSM 44701T), isolated from a smear-ripened cheese.</title>
        <authorList>
            <consortium name="US DOE Joint Genome Institute (JGI-PGF)"/>
            <person name="Walter F."/>
            <person name="Albersmeier A."/>
            <person name="Kalinowski J."/>
            <person name="Ruckert C."/>
        </authorList>
    </citation>
    <scope>NUCLEOTIDE SEQUENCE</scope>
    <source>
        <strain evidence="1">KCTC 32255</strain>
    </source>
</reference>
<proteinExistence type="predicted"/>
<gene>
    <name evidence="1" type="ORF">GCM10011614_20970</name>
</gene>
<dbReference type="EMBL" id="BMZA01000007">
    <property type="protein sequence ID" value="GGZ05945.1"/>
    <property type="molecule type" value="Genomic_DNA"/>
</dbReference>